<reference evidence="3 4" key="1">
    <citation type="journal article" date="2015" name="Genome Announc.">
        <title>Genome Sequence of 'Candidatus Thioglobus autotrophica' Strain EF1, a Chemoautotroph from the SUP05 Clade of Marine Gammaproteobacteria.</title>
        <authorList>
            <person name="Shah V."/>
            <person name="Morris R.M."/>
        </authorList>
    </citation>
    <scope>NUCLEOTIDE SEQUENCE [LARGE SCALE GENOMIC DNA]</scope>
    <source>
        <strain evidence="3 4">EF1</strain>
    </source>
</reference>
<dbReference type="STRING" id="1705394.SP60_04520"/>
<feature type="domain" description="DUF218" evidence="2">
    <location>
        <begin position="82"/>
        <end position="242"/>
    </location>
</feature>
<dbReference type="GO" id="GO:0043164">
    <property type="term" value="P:Gram-negative-bacterium-type cell wall biogenesis"/>
    <property type="evidence" value="ECO:0007669"/>
    <property type="project" value="TreeGrafter"/>
</dbReference>
<evidence type="ECO:0000313" key="4">
    <source>
        <dbReference type="Proteomes" id="UP000058020"/>
    </source>
</evidence>
<feature type="transmembrane region" description="Helical" evidence="1">
    <location>
        <begin position="12"/>
        <end position="33"/>
    </location>
</feature>
<dbReference type="InterPro" id="IPR014729">
    <property type="entry name" value="Rossmann-like_a/b/a_fold"/>
</dbReference>
<dbReference type="RefSeq" id="WP_053951495.1">
    <property type="nucleotide sequence ID" value="NZ_CP010552.1"/>
</dbReference>
<sequence>MEVLFSIKKAIAFFIEPLGLILSLSLLGLFFLYKSNYSKAKVLLSFSLVLLFVFSYPPIANTLVKQLESQYTKYSESDDIHYIHVLGSGHHEDDNQPISSQISSSGLKRTLEGARIFKQLNNPKLSLVFTGYAGPGNQTPNAIINAEIAKIIGIDTQNIIISGHPRDTKEEAVFIQDITNNKPFILVTSASHMPRAMMIFNSLGMNPIAAPTDFHGSNKSWLTLPNISDFKKTQIAIHEFLGIAWAYLIH</sequence>
<feature type="transmembrane region" description="Helical" evidence="1">
    <location>
        <begin position="40"/>
        <end position="59"/>
    </location>
</feature>
<dbReference type="Gene3D" id="3.40.50.620">
    <property type="entry name" value="HUPs"/>
    <property type="match status" value="1"/>
</dbReference>
<accession>A0A0M4NWL4</accession>
<dbReference type="KEGG" id="tho:SP60_04520"/>
<keyword evidence="1" id="KW-0472">Membrane</keyword>
<dbReference type="InterPro" id="IPR051599">
    <property type="entry name" value="Cell_Envelope_Assoc"/>
</dbReference>
<keyword evidence="4" id="KW-1185">Reference proteome</keyword>
<dbReference type="GO" id="GO:0000270">
    <property type="term" value="P:peptidoglycan metabolic process"/>
    <property type="evidence" value="ECO:0007669"/>
    <property type="project" value="TreeGrafter"/>
</dbReference>
<protein>
    <submittedName>
        <fullName evidence="3">Membrane protein</fullName>
    </submittedName>
</protein>
<keyword evidence="1" id="KW-0812">Transmembrane</keyword>
<dbReference type="PANTHER" id="PTHR30336">
    <property type="entry name" value="INNER MEMBRANE PROTEIN, PROBABLE PERMEASE"/>
    <property type="match status" value="1"/>
</dbReference>
<evidence type="ECO:0000256" key="1">
    <source>
        <dbReference type="SAM" id="Phobius"/>
    </source>
</evidence>
<gene>
    <name evidence="3" type="ORF">SP60_04520</name>
</gene>
<proteinExistence type="predicted"/>
<dbReference type="Proteomes" id="UP000058020">
    <property type="component" value="Chromosome"/>
</dbReference>
<dbReference type="OrthoDB" id="9809813at2"/>
<evidence type="ECO:0000313" key="3">
    <source>
        <dbReference type="EMBL" id="ALE52543.1"/>
    </source>
</evidence>
<dbReference type="AlphaFoldDB" id="A0A0M4NWL4"/>
<dbReference type="Pfam" id="PF02698">
    <property type="entry name" value="DUF218"/>
    <property type="match status" value="1"/>
</dbReference>
<organism evidence="3 4">
    <name type="scientific">Candidatus Thioglobus autotrophicus</name>
    <dbReference type="NCBI Taxonomy" id="1705394"/>
    <lineage>
        <taxon>Bacteria</taxon>
        <taxon>Pseudomonadati</taxon>
        <taxon>Pseudomonadota</taxon>
        <taxon>Gammaproteobacteria</taxon>
        <taxon>Candidatus Pseudothioglobaceae</taxon>
        <taxon>Candidatus Thioglobus</taxon>
    </lineage>
</organism>
<dbReference type="PANTHER" id="PTHR30336:SF4">
    <property type="entry name" value="ENVELOPE BIOGENESIS FACTOR ELYC"/>
    <property type="match status" value="1"/>
</dbReference>
<dbReference type="InterPro" id="IPR003848">
    <property type="entry name" value="DUF218"/>
</dbReference>
<dbReference type="EMBL" id="CP010552">
    <property type="protein sequence ID" value="ALE52543.1"/>
    <property type="molecule type" value="Genomic_DNA"/>
</dbReference>
<dbReference type="CDD" id="cd06259">
    <property type="entry name" value="YdcF-like"/>
    <property type="match status" value="1"/>
</dbReference>
<dbReference type="GO" id="GO:0005886">
    <property type="term" value="C:plasma membrane"/>
    <property type="evidence" value="ECO:0007669"/>
    <property type="project" value="TreeGrafter"/>
</dbReference>
<keyword evidence="1" id="KW-1133">Transmembrane helix</keyword>
<name>A0A0M4NWL4_9GAMM</name>
<evidence type="ECO:0000259" key="2">
    <source>
        <dbReference type="Pfam" id="PF02698"/>
    </source>
</evidence>